<keyword evidence="5" id="KW-0119">Carbohydrate metabolism</keyword>
<dbReference type="Proteomes" id="UP000219072">
    <property type="component" value="Unassembled WGS sequence"/>
</dbReference>
<keyword evidence="4" id="KW-0456">Lyase</keyword>
<proteinExistence type="inferred from homology"/>
<evidence type="ECO:0000256" key="5">
    <source>
        <dbReference type="ARBA" id="ARBA00023277"/>
    </source>
</evidence>
<accession>A0A286DPF7</accession>
<dbReference type="CDD" id="cd00452">
    <property type="entry name" value="KDPG_aldolase"/>
    <property type="match status" value="1"/>
</dbReference>
<evidence type="ECO:0000313" key="7">
    <source>
        <dbReference type="Proteomes" id="UP000219072"/>
    </source>
</evidence>
<comment type="similarity">
    <text evidence="2">Belongs to the KHG/KDPG aldolase family.</text>
</comment>
<protein>
    <submittedName>
        <fullName evidence="6">2-keto-3-deoxy-phosphogluconate aldolase</fullName>
    </submittedName>
</protein>
<dbReference type="OrthoDB" id="9805177at2"/>
<comment type="subunit">
    <text evidence="3">Homotrimer.</text>
</comment>
<dbReference type="GO" id="GO:0016829">
    <property type="term" value="F:lyase activity"/>
    <property type="evidence" value="ECO:0007669"/>
    <property type="project" value="UniProtKB-KW"/>
</dbReference>
<gene>
    <name evidence="6" type="ORF">SAMN06297387_102160</name>
</gene>
<organism evidence="6 7">
    <name type="scientific">Streptomyces zhaozhouensis</name>
    <dbReference type="NCBI Taxonomy" id="1300267"/>
    <lineage>
        <taxon>Bacteria</taxon>
        <taxon>Bacillati</taxon>
        <taxon>Actinomycetota</taxon>
        <taxon>Actinomycetes</taxon>
        <taxon>Kitasatosporales</taxon>
        <taxon>Streptomycetaceae</taxon>
        <taxon>Streptomyces</taxon>
    </lineage>
</organism>
<reference evidence="6 7" key="1">
    <citation type="submission" date="2017-09" db="EMBL/GenBank/DDBJ databases">
        <authorList>
            <person name="Ehlers B."/>
            <person name="Leendertz F.H."/>
        </authorList>
    </citation>
    <scope>NUCLEOTIDE SEQUENCE [LARGE SCALE GENOMIC DNA]</scope>
    <source>
        <strain evidence="6 7">CGMCC 4.7095</strain>
    </source>
</reference>
<dbReference type="PANTHER" id="PTHR30246">
    <property type="entry name" value="2-KETO-3-DEOXY-6-PHOSPHOGLUCONATE ALDOLASE"/>
    <property type="match status" value="1"/>
</dbReference>
<evidence type="ECO:0000256" key="2">
    <source>
        <dbReference type="ARBA" id="ARBA00006906"/>
    </source>
</evidence>
<keyword evidence="7" id="KW-1185">Reference proteome</keyword>
<dbReference type="EMBL" id="OCNE01000002">
    <property type="protein sequence ID" value="SOD60526.1"/>
    <property type="molecule type" value="Genomic_DNA"/>
</dbReference>
<evidence type="ECO:0000256" key="3">
    <source>
        <dbReference type="ARBA" id="ARBA00011233"/>
    </source>
</evidence>
<dbReference type="SUPFAM" id="SSF51569">
    <property type="entry name" value="Aldolase"/>
    <property type="match status" value="1"/>
</dbReference>
<dbReference type="PANTHER" id="PTHR30246:SF1">
    <property type="entry name" value="2-DEHYDRO-3-DEOXY-6-PHOSPHOGALACTONATE ALDOLASE-RELATED"/>
    <property type="match status" value="1"/>
</dbReference>
<dbReference type="Pfam" id="PF01081">
    <property type="entry name" value="Aldolase"/>
    <property type="match status" value="1"/>
</dbReference>
<comment type="pathway">
    <text evidence="1">Carbohydrate acid metabolism.</text>
</comment>
<dbReference type="InterPro" id="IPR000887">
    <property type="entry name" value="Aldlse_KDPG_KHG"/>
</dbReference>
<evidence type="ECO:0000313" key="6">
    <source>
        <dbReference type="EMBL" id="SOD60526.1"/>
    </source>
</evidence>
<dbReference type="AlphaFoldDB" id="A0A286DPF7"/>
<dbReference type="Gene3D" id="3.20.20.70">
    <property type="entry name" value="Aldolase class I"/>
    <property type="match status" value="1"/>
</dbReference>
<evidence type="ECO:0000256" key="4">
    <source>
        <dbReference type="ARBA" id="ARBA00023239"/>
    </source>
</evidence>
<evidence type="ECO:0000256" key="1">
    <source>
        <dbReference type="ARBA" id="ARBA00004761"/>
    </source>
</evidence>
<dbReference type="RefSeq" id="WP_097229587.1">
    <property type="nucleotide sequence ID" value="NZ_OCNE01000002.1"/>
</dbReference>
<dbReference type="NCBIfam" id="TIGR01182">
    <property type="entry name" value="eda"/>
    <property type="match status" value="1"/>
</dbReference>
<name>A0A286DPF7_9ACTN</name>
<dbReference type="InterPro" id="IPR013785">
    <property type="entry name" value="Aldolase_TIM"/>
</dbReference>
<sequence length="210" mass="20903">MNLLESLRARRLLAIVRGSDPDASLRAVRTLVSQGVSLVEISLSGRDALDVIAAARAELGPEAPLGAGTVLTAEDATAAHAAGADFLVTPGLGAGLDEAHRLGLPTLAGALTPSEIIAARSAGATAIKIFPADAMGGPRYLRALRGPFPGVPLVPVGGVDAEAARAYLEAGAVAVGVGSPLLGDAADGGALDTLAERAGTYLRLTEEASA</sequence>